<keyword evidence="6" id="KW-1185">Reference proteome</keyword>
<dbReference type="Gene3D" id="1.10.260.40">
    <property type="entry name" value="lambda repressor-like DNA-binding domains"/>
    <property type="match status" value="1"/>
</dbReference>
<dbReference type="InterPro" id="IPR028082">
    <property type="entry name" value="Peripla_BP_I"/>
</dbReference>
<organism evidence="5 6">
    <name type="scientific">Shinella fusca</name>
    <dbReference type="NCBI Taxonomy" id="544480"/>
    <lineage>
        <taxon>Bacteria</taxon>
        <taxon>Pseudomonadati</taxon>
        <taxon>Pseudomonadota</taxon>
        <taxon>Alphaproteobacteria</taxon>
        <taxon>Hyphomicrobiales</taxon>
        <taxon>Rhizobiaceae</taxon>
        <taxon>Shinella</taxon>
    </lineage>
</organism>
<dbReference type="PROSITE" id="PS00356">
    <property type="entry name" value="HTH_LACI_1"/>
    <property type="match status" value="1"/>
</dbReference>
<dbReference type="GO" id="GO:0003700">
    <property type="term" value="F:DNA-binding transcription factor activity"/>
    <property type="evidence" value="ECO:0007669"/>
    <property type="project" value="TreeGrafter"/>
</dbReference>
<dbReference type="InterPro" id="IPR010982">
    <property type="entry name" value="Lambda_DNA-bd_dom_sf"/>
</dbReference>
<dbReference type="SMART" id="SM00354">
    <property type="entry name" value="HTH_LACI"/>
    <property type="match status" value="1"/>
</dbReference>
<feature type="domain" description="HTH lacI-type" evidence="4">
    <location>
        <begin position="9"/>
        <end position="52"/>
    </location>
</feature>
<keyword evidence="1" id="KW-0805">Transcription regulation</keyword>
<evidence type="ECO:0000256" key="2">
    <source>
        <dbReference type="ARBA" id="ARBA00023125"/>
    </source>
</evidence>
<dbReference type="Gene3D" id="3.40.50.2300">
    <property type="match status" value="2"/>
</dbReference>
<dbReference type="CDD" id="cd06307">
    <property type="entry name" value="PBP1_sugar_binding"/>
    <property type="match status" value="1"/>
</dbReference>
<evidence type="ECO:0000313" key="6">
    <source>
        <dbReference type="Proteomes" id="UP000535406"/>
    </source>
</evidence>
<evidence type="ECO:0000256" key="3">
    <source>
        <dbReference type="ARBA" id="ARBA00023163"/>
    </source>
</evidence>
<proteinExistence type="predicted"/>
<dbReference type="GO" id="GO:0000976">
    <property type="term" value="F:transcription cis-regulatory region binding"/>
    <property type="evidence" value="ECO:0007669"/>
    <property type="project" value="TreeGrafter"/>
</dbReference>
<dbReference type="InterPro" id="IPR000843">
    <property type="entry name" value="HTH_LacI"/>
</dbReference>
<protein>
    <submittedName>
        <fullName evidence="5">LacI family transcriptional regulator</fullName>
    </submittedName>
</protein>
<dbReference type="InterPro" id="IPR025997">
    <property type="entry name" value="SBP_2_dom"/>
</dbReference>
<dbReference type="PANTHER" id="PTHR30146:SF152">
    <property type="entry name" value="TRANSCRIPTIONAL REGULATORY PROTEIN"/>
    <property type="match status" value="1"/>
</dbReference>
<dbReference type="PROSITE" id="PS50932">
    <property type="entry name" value="HTH_LACI_2"/>
    <property type="match status" value="1"/>
</dbReference>
<dbReference type="EMBL" id="JACHIK010000023">
    <property type="protein sequence ID" value="MBB5044906.1"/>
    <property type="molecule type" value="Genomic_DNA"/>
</dbReference>
<dbReference type="RefSeq" id="WP_343059599.1">
    <property type="nucleotide sequence ID" value="NZ_JACHIK010000023.1"/>
</dbReference>
<accession>A0A7W7YYX1</accession>
<dbReference type="AlphaFoldDB" id="A0A7W7YYX1"/>
<dbReference type="CDD" id="cd01392">
    <property type="entry name" value="HTH_LacI"/>
    <property type="match status" value="1"/>
</dbReference>
<keyword evidence="3" id="KW-0804">Transcription</keyword>
<sequence length="350" mass="37955">MNVVRSGNPSLNDVAAAARVSLATVDRVMNRRKGVKARTVERVLAAAVDLGYLSEEERDLLSAPRPAHIAFLLPMGGNPYLKLLGEKVRDVAETGRRDASPVRCFFIESFNAAAIAAALRLHSKWADGIAFMAIDHPLVREAAEEVSAAGTRLVTIVSDMIHPAREAYVGLDNHAAGRTAAYLLGRFCGSREGSVALVAGSRTYRTHSERELGFLGLLEETYPRLRVVGMREGHDDRNENYRHTLSLIDQNPDLVGIYNVGGSSDGIARALRERGKGDSVVFIGHGLTADTRRFLIEGTMDAVINSDPDQVIARALEQFSTSAPMNAAGLACPPLSMEIIFRENIPLLAK</sequence>
<keyword evidence="2" id="KW-0238">DNA-binding</keyword>
<dbReference type="SUPFAM" id="SSF47413">
    <property type="entry name" value="lambda repressor-like DNA-binding domains"/>
    <property type="match status" value="1"/>
</dbReference>
<evidence type="ECO:0000313" key="5">
    <source>
        <dbReference type="EMBL" id="MBB5044906.1"/>
    </source>
</evidence>
<reference evidence="5 6" key="1">
    <citation type="submission" date="2020-08" db="EMBL/GenBank/DDBJ databases">
        <title>Genomic Encyclopedia of Type Strains, Phase IV (KMG-IV): sequencing the most valuable type-strain genomes for metagenomic binning, comparative biology and taxonomic classification.</title>
        <authorList>
            <person name="Goeker M."/>
        </authorList>
    </citation>
    <scope>NUCLEOTIDE SEQUENCE [LARGE SCALE GENOMIC DNA]</scope>
    <source>
        <strain evidence="5 6">DSM 21319</strain>
    </source>
</reference>
<dbReference type="PANTHER" id="PTHR30146">
    <property type="entry name" value="LACI-RELATED TRANSCRIPTIONAL REPRESSOR"/>
    <property type="match status" value="1"/>
</dbReference>
<dbReference type="Pfam" id="PF13407">
    <property type="entry name" value="Peripla_BP_4"/>
    <property type="match status" value="1"/>
</dbReference>
<evidence type="ECO:0000256" key="1">
    <source>
        <dbReference type="ARBA" id="ARBA00023015"/>
    </source>
</evidence>
<comment type="caution">
    <text evidence="5">The sequence shown here is derived from an EMBL/GenBank/DDBJ whole genome shotgun (WGS) entry which is preliminary data.</text>
</comment>
<evidence type="ECO:0000259" key="4">
    <source>
        <dbReference type="PROSITE" id="PS50932"/>
    </source>
</evidence>
<dbReference type="Proteomes" id="UP000535406">
    <property type="component" value="Unassembled WGS sequence"/>
</dbReference>
<dbReference type="Pfam" id="PF00356">
    <property type="entry name" value="LacI"/>
    <property type="match status" value="1"/>
</dbReference>
<name>A0A7W7YYX1_9HYPH</name>
<gene>
    <name evidence="5" type="ORF">HNQ66_004333</name>
</gene>
<dbReference type="SUPFAM" id="SSF53822">
    <property type="entry name" value="Periplasmic binding protein-like I"/>
    <property type="match status" value="1"/>
</dbReference>